<comment type="caution">
    <text evidence="2">The sequence shown here is derived from an EMBL/GenBank/DDBJ whole genome shotgun (WGS) entry which is preliminary data.</text>
</comment>
<dbReference type="RefSeq" id="WP_179408088.1">
    <property type="nucleotide sequence ID" value="NZ_BMGF01000004.1"/>
</dbReference>
<accession>A0A7Y9Y062</accession>
<feature type="domain" description="N-acetyltransferase" evidence="1">
    <location>
        <begin position="11"/>
        <end position="184"/>
    </location>
</feature>
<reference evidence="2 3" key="1">
    <citation type="submission" date="2020-07" db="EMBL/GenBank/DDBJ databases">
        <title>Genomic Encyclopedia of Type Strains, Phase IV (KMG-IV): sequencing the most valuable type-strain genomes for metagenomic binning, comparative biology and taxonomic classification.</title>
        <authorList>
            <person name="Goeker M."/>
        </authorList>
    </citation>
    <scope>NUCLEOTIDE SEQUENCE [LARGE SCALE GENOMIC DNA]</scope>
    <source>
        <strain evidence="2 3">DSM 29043</strain>
    </source>
</reference>
<evidence type="ECO:0000313" key="2">
    <source>
        <dbReference type="EMBL" id="NYH96268.1"/>
    </source>
</evidence>
<evidence type="ECO:0000313" key="3">
    <source>
        <dbReference type="Proteomes" id="UP000522081"/>
    </source>
</evidence>
<dbReference type="PROSITE" id="PS51186">
    <property type="entry name" value="GNAT"/>
    <property type="match status" value="1"/>
</dbReference>
<sequence length="234" mass="25514">MDDMSATGGRIRITLLGAGDAPAAHALYLKVVATVPRGFLTERDADGFDALLANPGRSLSVGAWSGDRLVGYNLHTIEPDCDRGEGPVMNVLRQRGESLLVNHGTVIDPGFRMARLADRLIAARQAEARRRGLAHASGLIAVDNVRSLRLVLSSGFWLVAVERDAYCLNFRYYTGSLLRELPLKEAREEAAADTDGLASLFDRGWVATMIERGRGERPDLLTLRSCEKLARARG</sequence>
<dbReference type="Proteomes" id="UP000522081">
    <property type="component" value="Unassembled WGS sequence"/>
</dbReference>
<proteinExistence type="predicted"/>
<dbReference type="InterPro" id="IPR016181">
    <property type="entry name" value="Acyl_CoA_acyltransferase"/>
</dbReference>
<dbReference type="EMBL" id="JACBZF010000004">
    <property type="protein sequence ID" value="NYH96268.1"/>
    <property type="molecule type" value="Genomic_DNA"/>
</dbReference>
<organism evidence="2 3">
    <name type="scientific">Novosphingobium marinum</name>
    <dbReference type="NCBI Taxonomy" id="1514948"/>
    <lineage>
        <taxon>Bacteria</taxon>
        <taxon>Pseudomonadati</taxon>
        <taxon>Pseudomonadota</taxon>
        <taxon>Alphaproteobacteria</taxon>
        <taxon>Sphingomonadales</taxon>
        <taxon>Sphingomonadaceae</taxon>
        <taxon>Novosphingobium</taxon>
    </lineage>
</organism>
<dbReference type="Gene3D" id="3.40.630.30">
    <property type="match status" value="1"/>
</dbReference>
<dbReference type="SUPFAM" id="SSF55729">
    <property type="entry name" value="Acyl-CoA N-acyltransferases (Nat)"/>
    <property type="match status" value="1"/>
</dbReference>
<name>A0A7Y9Y062_9SPHN</name>
<dbReference type="AlphaFoldDB" id="A0A7Y9Y062"/>
<dbReference type="InterPro" id="IPR000182">
    <property type="entry name" value="GNAT_dom"/>
</dbReference>
<dbReference type="GO" id="GO:0016747">
    <property type="term" value="F:acyltransferase activity, transferring groups other than amino-acyl groups"/>
    <property type="evidence" value="ECO:0007669"/>
    <property type="project" value="InterPro"/>
</dbReference>
<gene>
    <name evidence="2" type="ORF">FHS75_002600</name>
</gene>
<evidence type="ECO:0000259" key="1">
    <source>
        <dbReference type="PROSITE" id="PS51186"/>
    </source>
</evidence>
<protein>
    <recommendedName>
        <fullName evidence="1">N-acetyltransferase domain-containing protein</fullName>
    </recommendedName>
</protein>
<keyword evidence="3" id="KW-1185">Reference proteome</keyword>